<dbReference type="SUPFAM" id="SSF54593">
    <property type="entry name" value="Glyoxalase/Bleomycin resistance protein/Dihydroxybiphenyl dioxygenase"/>
    <property type="match status" value="1"/>
</dbReference>
<reference evidence="2 3" key="1">
    <citation type="submission" date="2017-07" db="EMBL/GenBank/DDBJ databases">
        <title>Amycolatopsis antarcticus sp. nov., isolated from the surface of an Antarcticus brown macroalga.</title>
        <authorList>
            <person name="Wang J."/>
            <person name="Leiva S."/>
            <person name="Huang J."/>
            <person name="Huang Y."/>
        </authorList>
    </citation>
    <scope>NUCLEOTIDE SEQUENCE [LARGE SCALE GENOMIC DNA]</scope>
    <source>
        <strain evidence="2 3">AU-G6</strain>
    </source>
</reference>
<dbReference type="InterPro" id="IPR029068">
    <property type="entry name" value="Glyas_Bleomycin-R_OHBP_Dase"/>
</dbReference>
<dbReference type="Pfam" id="PF00903">
    <property type="entry name" value="Glyoxalase"/>
    <property type="match status" value="1"/>
</dbReference>
<dbReference type="PROSITE" id="PS51819">
    <property type="entry name" value="VOC"/>
    <property type="match status" value="1"/>
</dbReference>
<gene>
    <name evidence="2" type="ORF">CFN78_13090</name>
</gene>
<dbReference type="Gene3D" id="3.10.180.10">
    <property type="entry name" value="2,3-Dihydroxybiphenyl 1,2-Dioxygenase, domain 1"/>
    <property type="match status" value="1"/>
</dbReference>
<feature type="domain" description="VOC" evidence="1">
    <location>
        <begin position="1"/>
        <end position="120"/>
    </location>
</feature>
<dbReference type="OrthoDB" id="9794917at2"/>
<dbReference type="InParanoid" id="A0A263D3C2"/>
<keyword evidence="2" id="KW-0456">Lyase</keyword>
<evidence type="ECO:0000313" key="3">
    <source>
        <dbReference type="Proteomes" id="UP000242444"/>
    </source>
</evidence>
<keyword evidence="3" id="KW-1185">Reference proteome</keyword>
<dbReference type="AlphaFoldDB" id="A0A263D3C2"/>
<proteinExistence type="predicted"/>
<name>A0A263D3C2_9PSEU</name>
<dbReference type="Proteomes" id="UP000242444">
    <property type="component" value="Unassembled WGS sequence"/>
</dbReference>
<dbReference type="EMBL" id="NKYE01000007">
    <property type="protein sequence ID" value="OZM72578.1"/>
    <property type="molecule type" value="Genomic_DNA"/>
</dbReference>
<evidence type="ECO:0000259" key="1">
    <source>
        <dbReference type="PROSITE" id="PS51819"/>
    </source>
</evidence>
<dbReference type="InterPro" id="IPR004360">
    <property type="entry name" value="Glyas_Fos-R_dOase_dom"/>
</dbReference>
<dbReference type="RefSeq" id="WP_094863055.1">
    <property type="nucleotide sequence ID" value="NZ_NKYE01000007.1"/>
</dbReference>
<dbReference type="InterPro" id="IPR037523">
    <property type="entry name" value="VOC_core"/>
</dbReference>
<accession>A0A263D3C2</accession>
<dbReference type="PANTHER" id="PTHR36437:SF2">
    <property type="entry name" value="GLYOXALASE_BLEOMYCIN RESISTANCE PROTEIN_DIOXYGENASE"/>
    <property type="match status" value="1"/>
</dbReference>
<sequence>MITHIGTAMMYVSDQEKSLGFYRDVLGFSVVTDQDMGGGTRWLEVAPPDGSTTIALHDAAAENKQPGEGAYLTFACDDVAATVDELRGKGAEVSDPDEQPWGTFAFVEGPDGHRVQIHRK</sequence>
<organism evidence="2 3">
    <name type="scientific">Amycolatopsis antarctica</name>
    <dbReference type="NCBI Taxonomy" id="1854586"/>
    <lineage>
        <taxon>Bacteria</taxon>
        <taxon>Bacillati</taxon>
        <taxon>Actinomycetota</taxon>
        <taxon>Actinomycetes</taxon>
        <taxon>Pseudonocardiales</taxon>
        <taxon>Pseudonocardiaceae</taxon>
        <taxon>Amycolatopsis</taxon>
    </lineage>
</organism>
<dbReference type="PANTHER" id="PTHR36437">
    <property type="entry name" value="GLYOXALASE/BLEOMYCIN RESISTANCE PROTEIN/DIOXYGENASE"/>
    <property type="match status" value="1"/>
</dbReference>
<dbReference type="GO" id="GO:0016829">
    <property type="term" value="F:lyase activity"/>
    <property type="evidence" value="ECO:0007669"/>
    <property type="project" value="UniProtKB-KW"/>
</dbReference>
<protein>
    <submittedName>
        <fullName evidence="2">Lactoylglutathione lyase</fullName>
    </submittedName>
</protein>
<comment type="caution">
    <text evidence="2">The sequence shown here is derived from an EMBL/GenBank/DDBJ whole genome shotgun (WGS) entry which is preliminary data.</text>
</comment>
<evidence type="ECO:0000313" key="2">
    <source>
        <dbReference type="EMBL" id="OZM72578.1"/>
    </source>
</evidence>